<sequence>MAKARIQTRSDQRSANPRELSMLARAVALLVIVFAIVGALDFAGLFTAADHSIHSRWYRMGDTMGSSRKSASRVVLVAGDAETFEEFGAPPWDANMLASMVKSISDAEPLLIAEVGHERLFHDVDQLHKIADDDEDKPEKQRRVDRADLSNVMMQDLSNARSPWTAGGLEQGTLDASDNSRIREIVSRAKLDAIGDRVPVHWMVPEGRLPVLPAHLVLSGEIDPHAAFAQRVVLIGVTADEYVHSIDTPLGWRSSTEVEAHALAGIADGVLGWRPNLAMIYGVCLCLAVAMLWVFERVRGSTASMIITFMIVSVLTLDYICLDRGVAVLGAARPLSVLVLVSASYWIAQAVETLSGLGELRTRVLREATGEPAVDEAELDEGFWDDLAELGASYAMEVVGGEATSTIVERPSERWRLEVRASSERLDEDSHAFIEGRENFDLRRAPFRSAWLTMRASWTTNILPRGPRYGARKSLLVPLENEGEMFGLWMIHLSDEIELEREEIETLEELGRQMAGAILRRRERSALREQAGEARLRDHLETIVGGLRLMHDEHRWALELLEQLPVRAIIATVWGEIEFFDPRVRLKLSREYPNLFSDEDDSEKNLRVVIARLTGKSLDEAHGLMRKVVRDGMELELEVENVNPDDPVVWMLSRIRSKRGIDLPGFKPAVHEHILLMARSSAPAKRHETRSGRILKVLGGAFGRK</sequence>
<dbReference type="STRING" id="391625.PPSIR1_06753"/>
<dbReference type="Gene3D" id="3.30.450.40">
    <property type="match status" value="1"/>
</dbReference>
<keyword evidence="1" id="KW-0472">Membrane</keyword>
<gene>
    <name evidence="3" type="ORF">PPSIR1_06753</name>
</gene>
<comment type="caution">
    <text evidence="3">The sequence shown here is derived from an EMBL/GenBank/DDBJ whole genome shotgun (WGS) entry which is preliminary data.</text>
</comment>
<proteinExistence type="predicted"/>
<evidence type="ECO:0000256" key="1">
    <source>
        <dbReference type="SAM" id="Phobius"/>
    </source>
</evidence>
<dbReference type="Pfam" id="PF01590">
    <property type="entry name" value="GAF"/>
    <property type="match status" value="1"/>
</dbReference>
<dbReference type="eggNOG" id="COG2203">
    <property type="taxonomic scope" value="Bacteria"/>
</dbReference>
<dbReference type="InterPro" id="IPR003018">
    <property type="entry name" value="GAF"/>
</dbReference>
<accession>A6GDK4</accession>
<evidence type="ECO:0000259" key="2">
    <source>
        <dbReference type="SMART" id="SM01080"/>
    </source>
</evidence>
<keyword evidence="1" id="KW-0812">Transmembrane</keyword>
<feature type="transmembrane region" description="Helical" evidence="1">
    <location>
        <begin position="301"/>
        <end position="320"/>
    </location>
</feature>
<evidence type="ECO:0000313" key="4">
    <source>
        <dbReference type="Proteomes" id="UP000005801"/>
    </source>
</evidence>
<dbReference type="Proteomes" id="UP000005801">
    <property type="component" value="Unassembled WGS sequence"/>
</dbReference>
<protein>
    <recommendedName>
        <fullName evidence="2">CHASE2 domain-containing protein</fullName>
    </recommendedName>
</protein>
<keyword evidence="4" id="KW-1185">Reference proteome</keyword>
<organism evidence="3 4">
    <name type="scientific">Plesiocystis pacifica SIR-1</name>
    <dbReference type="NCBI Taxonomy" id="391625"/>
    <lineage>
        <taxon>Bacteria</taxon>
        <taxon>Pseudomonadati</taxon>
        <taxon>Myxococcota</taxon>
        <taxon>Polyangia</taxon>
        <taxon>Nannocystales</taxon>
        <taxon>Nannocystaceae</taxon>
        <taxon>Plesiocystis</taxon>
    </lineage>
</organism>
<dbReference type="InterPro" id="IPR029016">
    <property type="entry name" value="GAF-like_dom_sf"/>
</dbReference>
<dbReference type="AlphaFoldDB" id="A6GDK4"/>
<name>A6GDK4_9BACT</name>
<dbReference type="Pfam" id="PF05226">
    <property type="entry name" value="CHASE2"/>
    <property type="match status" value="1"/>
</dbReference>
<feature type="transmembrane region" description="Helical" evidence="1">
    <location>
        <begin position="26"/>
        <end position="49"/>
    </location>
</feature>
<dbReference type="eggNOG" id="COG4252">
    <property type="taxonomic scope" value="Bacteria"/>
</dbReference>
<dbReference type="InterPro" id="IPR007890">
    <property type="entry name" value="CHASE2"/>
</dbReference>
<feature type="domain" description="CHASE2" evidence="2">
    <location>
        <begin position="46"/>
        <end position="295"/>
    </location>
</feature>
<evidence type="ECO:0000313" key="3">
    <source>
        <dbReference type="EMBL" id="EDM76047.1"/>
    </source>
</evidence>
<dbReference type="SMART" id="SM01080">
    <property type="entry name" value="CHASE2"/>
    <property type="match status" value="1"/>
</dbReference>
<reference evidence="3 4" key="1">
    <citation type="submission" date="2007-06" db="EMBL/GenBank/DDBJ databases">
        <authorList>
            <person name="Shimkets L."/>
            <person name="Ferriera S."/>
            <person name="Johnson J."/>
            <person name="Kravitz S."/>
            <person name="Beeson K."/>
            <person name="Sutton G."/>
            <person name="Rogers Y.-H."/>
            <person name="Friedman R."/>
            <person name="Frazier M."/>
            <person name="Venter J.C."/>
        </authorList>
    </citation>
    <scope>NUCLEOTIDE SEQUENCE [LARGE SCALE GENOMIC DNA]</scope>
    <source>
        <strain evidence="3 4">SIR-1</strain>
    </source>
</reference>
<dbReference type="EMBL" id="ABCS01000074">
    <property type="protein sequence ID" value="EDM76047.1"/>
    <property type="molecule type" value="Genomic_DNA"/>
</dbReference>
<feature type="transmembrane region" description="Helical" evidence="1">
    <location>
        <begin position="277"/>
        <end position="295"/>
    </location>
</feature>
<dbReference type="SUPFAM" id="SSF55781">
    <property type="entry name" value="GAF domain-like"/>
    <property type="match status" value="1"/>
</dbReference>
<keyword evidence="1" id="KW-1133">Transmembrane helix</keyword>